<feature type="compositionally biased region" description="Basic and acidic residues" evidence="1">
    <location>
        <begin position="54"/>
        <end position="63"/>
    </location>
</feature>
<feature type="region of interest" description="Disordered" evidence="1">
    <location>
        <begin position="1"/>
        <end position="63"/>
    </location>
</feature>
<dbReference type="AlphaFoldDB" id="A0A7Z9DW93"/>
<accession>A0A7Z9DW93</accession>
<sequence>MGKQSKLKHKRQDLKNHPPEILPENNHQDPTHFVETMEKQGYQLKKTNSCPDIPKSDDGKPKI</sequence>
<protein>
    <submittedName>
        <fullName evidence="2">Uncharacterized protein</fullName>
    </submittedName>
</protein>
<evidence type="ECO:0000256" key="1">
    <source>
        <dbReference type="SAM" id="MobiDB-lite"/>
    </source>
</evidence>
<dbReference type="EMBL" id="CZCS02000014">
    <property type="protein sequence ID" value="VXD14985.1"/>
    <property type="molecule type" value="Genomic_DNA"/>
</dbReference>
<evidence type="ECO:0000313" key="3">
    <source>
        <dbReference type="Proteomes" id="UP000182190"/>
    </source>
</evidence>
<dbReference type="Proteomes" id="UP000182190">
    <property type="component" value="Unassembled WGS sequence"/>
</dbReference>
<organism evidence="2 3">
    <name type="scientific">Planktothrix paucivesiculata PCC 9631</name>
    <dbReference type="NCBI Taxonomy" id="671071"/>
    <lineage>
        <taxon>Bacteria</taxon>
        <taxon>Bacillati</taxon>
        <taxon>Cyanobacteriota</taxon>
        <taxon>Cyanophyceae</taxon>
        <taxon>Oscillatoriophycideae</taxon>
        <taxon>Oscillatoriales</taxon>
        <taxon>Microcoleaceae</taxon>
        <taxon>Planktothrix</taxon>
    </lineage>
</organism>
<reference evidence="2" key="1">
    <citation type="submission" date="2019-10" db="EMBL/GenBank/DDBJ databases">
        <authorList>
            <consortium name="Genoscope - CEA"/>
            <person name="William W."/>
        </authorList>
    </citation>
    <scope>NUCLEOTIDE SEQUENCE [LARGE SCALE GENOMIC DNA]</scope>
    <source>
        <strain evidence="2">BBR_PRJEB10994</strain>
    </source>
</reference>
<keyword evidence="3" id="KW-1185">Reference proteome</keyword>
<dbReference type="RefSeq" id="WP_083624630.1">
    <property type="nucleotide sequence ID" value="NZ_LR735029.1"/>
</dbReference>
<gene>
    <name evidence="2" type="ORF">PL9631_1100027</name>
</gene>
<feature type="compositionally biased region" description="Basic residues" evidence="1">
    <location>
        <begin position="1"/>
        <end position="12"/>
    </location>
</feature>
<dbReference type="OrthoDB" id="464474at2"/>
<feature type="compositionally biased region" description="Basic and acidic residues" evidence="1">
    <location>
        <begin position="26"/>
        <end position="38"/>
    </location>
</feature>
<name>A0A7Z9DW93_9CYAN</name>
<comment type="caution">
    <text evidence="2">The sequence shown here is derived from an EMBL/GenBank/DDBJ whole genome shotgun (WGS) entry which is preliminary data.</text>
</comment>
<evidence type="ECO:0000313" key="2">
    <source>
        <dbReference type="EMBL" id="VXD14985.1"/>
    </source>
</evidence>
<proteinExistence type="predicted"/>